<reference evidence="2" key="1">
    <citation type="submission" date="2020-06" db="EMBL/GenBank/DDBJ databases">
        <authorList>
            <consortium name="Plant Systems Biology data submission"/>
        </authorList>
    </citation>
    <scope>NUCLEOTIDE SEQUENCE</scope>
    <source>
        <strain evidence="2">D6</strain>
    </source>
</reference>
<comment type="caution">
    <text evidence="2">The sequence shown here is derived from an EMBL/GenBank/DDBJ whole genome shotgun (WGS) entry which is preliminary data.</text>
</comment>
<protein>
    <submittedName>
        <fullName evidence="2">Uncharacterized protein</fullName>
    </submittedName>
</protein>
<accession>A0A9N8HQH0</accession>
<sequence length="135" mass="15234">MKTALLLSSLLVGASSFAVVPATPARRTALAAFIPEEDMTVDQLEIKKISDKWSEIRHLSREEAEAQLEGDWLEAYNRFYKKYDEDMERMTEIVASLQKSIEPPKVQKKSKGQKRRDAWARVQALQAARAAAAVN</sequence>
<organism evidence="2 3">
    <name type="scientific">Seminavis robusta</name>
    <dbReference type="NCBI Taxonomy" id="568900"/>
    <lineage>
        <taxon>Eukaryota</taxon>
        <taxon>Sar</taxon>
        <taxon>Stramenopiles</taxon>
        <taxon>Ochrophyta</taxon>
        <taxon>Bacillariophyta</taxon>
        <taxon>Bacillariophyceae</taxon>
        <taxon>Bacillariophycidae</taxon>
        <taxon>Naviculales</taxon>
        <taxon>Naviculaceae</taxon>
        <taxon>Seminavis</taxon>
    </lineage>
</organism>
<gene>
    <name evidence="2" type="ORF">SEMRO_1192_G251060.1</name>
</gene>
<keyword evidence="3" id="KW-1185">Reference proteome</keyword>
<keyword evidence="1" id="KW-0732">Signal</keyword>
<dbReference type="EMBL" id="CAICTM010001190">
    <property type="protein sequence ID" value="CAB9521412.1"/>
    <property type="molecule type" value="Genomic_DNA"/>
</dbReference>
<proteinExistence type="predicted"/>
<evidence type="ECO:0000313" key="3">
    <source>
        <dbReference type="Proteomes" id="UP001153069"/>
    </source>
</evidence>
<dbReference type="AlphaFoldDB" id="A0A9N8HQH0"/>
<feature type="chain" id="PRO_5040382714" evidence="1">
    <location>
        <begin position="17"/>
        <end position="135"/>
    </location>
</feature>
<evidence type="ECO:0000313" key="2">
    <source>
        <dbReference type="EMBL" id="CAB9521412.1"/>
    </source>
</evidence>
<dbReference type="OrthoDB" id="44478at2759"/>
<name>A0A9N8HQH0_9STRA</name>
<dbReference type="Proteomes" id="UP001153069">
    <property type="component" value="Unassembled WGS sequence"/>
</dbReference>
<evidence type="ECO:0000256" key="1">
    <source>
        <dbReference type="SAM" id="SignalP"/>
    </source>
</evidence>
<feature type="signal peptide" evidence="1">
    <location>
        <begin position="1"/>
        <end position="16"/>
    </location>
</feature>